<dbReference type="PANTHER" id="PTHR47691">
    <property type="entry name" value="REGULATOR-RELATED"/>
    <property type="match status" value="1"/>
</dbReference>
<dbReference type="Proteomes" id="UP000616724">
    <property type="component" value="Unassembled WGS sequence"/>
</dbReference>
<dbReference type="SMART" id="SM00382">
    <property type="entry name" value="AAA"/>
    <property type="match status" value="1"/>
</dbReference>
<evidence type="ECO:0000259" key="1">
    <source>
        <dbReference type="PROSITE" id="PS50043"/>
    </source>
</evidence>
<comment type="caution">
    <text evidence="2">The sequence shown here is derived from an EMBL/GenBank/DDBJ whole genome shotgun (WGS) entry which is preliminary data.</text>
</comment>
<dbReference type="GO" id="GO:0006355">
    <property type="term" value="P:regulation of DNA-templated transcription"/>
    <property type="evidence" value="ECO:0007669"/>
    <property type="project" value="InterPro"/>
</dbReference>
<dbReference type="RefSeq" id="WP_203891697.1">
    <property type="nucleotide sequence ID" value="NZ_BOOH01000024.1"/>
</dbReference>
<gene>
    <name evidence="2" type="ORF">Plo01_35340</name>
</gene>
<dbReference type="InterPro" id="IPR000792">
    <property type="entry name" value="Tscrpt_reg_LuxR_C"/>
</dbReference>
<dbReference type="InterPro" id="IPR011990">
    <property type="entry name" value="TPR-like_helical_dom_sf"/>
</dbReference>
<organism evidence="2 3">
    <name type="scientific">Planobispora longispora</name>
    <dbReference type="NCBI Taxonomy" id="28887"/>
    <lineage>
        <taxon>Bacteria</taxon>
        <taxon>Bacillati</taxon>
        <taxon>Actinomycetota</taxon>
        <taxon>Actinomycetes</taxon>
        <taxon>Streptosporangiales</taxon>
        <taxon>Streptosporangiaceae</taxon>
        <taxon>Planobispora</taxon>
    </lineage>
</organism>
<feature type="domain" description="HTH luxR-type" evidence="1">
    <location>
        <begin position="7"/>
        <end position="72"/>
    </location>
</feature>
<protein>
    <submittedName>
        <fullName evidence="2">SARP family transcriptional regulator</fullName>
    </submittedName>
</protein>
<proteinExistence type="predicted"/>
<dbReference type="InterPro" id="IPR027417">
    <property type="entry name" value="P-loop_NTPase"/>
</dbReference>
<dbReference type="SUPFAM" id="SSF52540">
    <property type="entry name" value="P-loop containing nucleoside triphosphate hydrolases"/>
    <property type="match status" value="1"/>
</dbReference>
<reference evidence="2 3" key="1">
    <citation type="submission" date="2021-01" db="EMBL/GenBank/DDBJ databases">
        <title>Whole genome shotgun sequence of Planobispora longispora NBRC 13918.</title>
        <authorList>
            <person name="Komaki H."/>
            <person name="Tamura T."/>
        </authorList>
    </citation>
    <scope>NUCLEOTIDE SEQUENCE [LARGE SCALE GENOMIC DNA]</scope>
    <source>
        <strain evidence="2 3">NBRC 13918</strain>
    </source>
</reference>
<dbReference type="Gene3D" id="1.10.10.10">
    <property type="entry name" value="Winged helix-like DNA-binding domain superfamily/Winged helix DNA-binding domain"/>
    <property type="match status" value="1"/>
</dbReference>
<evidence type="ECO:0000313" key="3">
    <source>
        <dbReference type="Proteomes" id="UP000616724"/>
    </source>
</evidence>
<dbReference type="Gene3D" id="1.25.40.10">
    <property type="entry name" value="Tetratricopeptide repeat domain"/>
    <property type="match status" value="1"/>
</dbReference>
<accession>A0A8J3W5Z2</accession>
<dbReference type="InterPro" id="IPR058852">
    <property type="entry name" value="HTH_77"/>
</dbReference>
<dbReference type="Pfam" id="PF25872">
    <property type="entry name" value="HTH_77"/>
    <property type="match status" value="1"/>
</dbReference>
<dbReference type="AlphaFoldDB" id="A0A8J3W5Z2"/>
<dbReference type="PROSITE" id="PS50043">
    <property type="entry name" value="HTH_LUXR_2"/>
    <property type="match status" value="1"/>
</dbReference>
<name>A0A8J3W5Z2_9ACTN</name>
<dbReference type="InterPro" id="IPR036388">
    <property type="entry name" value="WH-like_DNA-bd_sf"/>
</dbReference>
<dbReference type="PRINTS" id="PR00038">
    <property type="entry name" value="HTHLUXR"/>
</dbReference>
<dbReference type="PANTHER" id="PTHR47691:SF3">
    <property type="entry name" value="HTH-TYPE TRANSCRIPTIONAL REGULATOR RV0890C-RELATED"/>
    <property type="match status" value="1"/>
</dbReference>
<dbReference type="CDD" id="cd06170">
    <property type="entry name" value="LuxR_C_like"/>
    <property type="match status" value="1"/>
</dbReference>
<evidence type="ECO:0000313" key="2">
    <source>
        <dbReference type="EMBL" id="GIH77105.1"/>
    </source>
</evidence>
<dbReference type="GO" id="GO:0003677">
    <property type="term" value="F:DNA binding"/>
    <property type="evidence" value="ECO:0007669"/>
    <property type="project" value="InterPro"/>
</dbReference>
<dbReference type="InterPro" id="IPR003593">
    <property type="entry name" value="AAA+_ATPase"/>
</dbReference>
<dbReference type="SMART" id="SM00421">
    <property type="entry name" value="HTH_LUXR"/>
    <property type="match status" value="1"/>
</dbReference>
<dbReference type="InterPro" id="IPR016032">
    <property type="entry name" value="Sig_transdc_resp-reg_C-effctor"/>
</dbReference>
<dbReference type="Pfam" id="PF00196">
    <property type="entry name" value="GerE"/>
    <property type="match status" value="1"/>
</dbReference>
<dbReference type="EMBL" id="BOOH01000024">
    <property type="protein sequence ID" value="GIH77105.1"/>
    <property type="molecule type" value="Genomic_DNA"/>
</dbReference>
<sequence length="860" mass="93197">MGADVFPDLRESGVTPREVEILWLVGDRLQNQEIAARLRLSERTVESHVSSLLRKLGGSNRLALIDAATRFRAGREPRGVLPRPLSSFVGRAGEIGDLRRLLDAHRMVTLTGPAGTGKTRLALHLAHAVTTLPPAVLIDLAPLTPGDPVERAFADSLGIAGEEHRLRALIRETLADGRHWLVVDNCEHVTAPVAALLADLLATTDHLHVLATSHGALHLAGEVVYEIPPLPLPAEIDDPAAVLGSGAGRLFADRAAAASPGFEITAANARQVAMICDRLDGLPLAIELAAARIRFFTPDELLTRLDDRFALLTDGARGSPNRHRTLEEALTWSYELLAEDEKLLLERCSVFPGGFDYDTAAQVLSHPPLDSADLLRIFSRLLDRSLISSRRRDGTTEYRLLDSVRQFAHRRLLARGAAETAREQHARHHLRRAVAGVPDLRGRDQVAALRWIEHHSADLRVALRWALGLDDTTAAWEFIAGFGTAWEVVGCNGELFDWLDILLKRPLPDGDLGFRAAITCAVVLCYQDAERAREFAEHAHRMAAGGTDHDRALALLTLGWTKQYGKQRADSSEHLVRAVELFARLGDDWHHALALSNYGTVTDARTGLAPLAHAAELFGRLGDHVKRANCLNQMAIRAIEGRTRLEEVPGWLAESTRLARGSGNNHERLHAELYQATLDQQGGEHTTATIGRHGAEHATAAVGRHSGEHATVQTRFGGLLAEFRRIGDLRCAVRCLLGMGRAALSDGEHASARRHFAEGTRIAIGLGDVRIIALGLRLLAGADHATGHFERAAALLGAAERLDPATGDDLVPDPGLPAALRDRLGPAVFDSAFAAGYRTPPAGQVEGPGFPLGVGVVKHY</sequence>
<dbReference type="Pfam" id="PF13401">
    <property type="entry name" value="AAA_22"/>
    <property type="match status" value="1"/>
</dbReference>
<keyword evidence="3" id="KW-1185">Reference proteome</keyword>
<dbReference type="GO" id="GO:0016887">
    <property type="term" value="F:ATP hydrolysis activity"/>
    <property type="evidence" value="ECO:0007669"/>
    <property type="project" value="InterPro"/>
</dbReference>
<dbReference type="SUPFAM" id="SSF46894">
    <property type="entry name" value="C-terminal effector domain of the bipartite response regulators"/>
    <property type="match status" value="1"/>
</dbReference>
<dbReference type="Gene3D" id="3.40.50.300">
    <property type="entry name" value="P-loop containing nucleotide triphosphate hydrolases"/>
    <property type="match status" value="1"/>
</dbReference>
<dbReference type="InterPro" id="IPR049945">
    <property type="entry name" value="AAA_22"/>
</dbReference>